<evidence type="ECO:0000313" key="2">
    <source>
        <dbReference type="EMBL" id="QAY83367.1"/>
    </source>
</evidence>
<organism evidence="2 3">
    <name type="scientific">Pseudomonas arsenicoxydans</name>
    <dbReference type="NCBI Taxonomy" id="702115"/>
    <lineage>
        <taxon>Bacteria</taxon>
        <taxon>Pseudomonadati</taxon>
        <taxon>Pseudomonadota</taxon>
        <taxon>Gammaproteobacteria</taxon>
        <taxon>Pseudomonadales</taxon>
        <taxon>Pseudomonadaceae</taxon>
        <taxon>Pseudomonas</taxon>
    </lineage>
</organism>
<gene>
    <name evidence="2" type="ORF">CUN61_05015</name>
</gene>
<protein>
    <recommendedName>
        <fullName evidence="1">Novel STAND NTPase 3 domain-containing protein</fullName>
    </recommendedName>
</protein>
<evidence type="ECO:0000259" key="1">
    <source>
        <dbReference type="Pfam" id="PF20720"/>
    </source>
</evidence>
<dbReference type="Proteomes" id="UP000291121">
    <property type="component" value="Chromosome"/>
</dbReference>
<keyword evidence="3" id="KW-1185">Reference proteome</keyword>
<dbReference type="Pfam" id="PF20720">
    <property type="entry name" value="nSTAND3"/>
    <property type="match status" value="1"/>
</dbReference>
<dbReference type="EMBL" id="CP024767">
    <property type="protein sequence ID" value="QAY83367.1"/>
    <property type="molecule type" value="Genomic_DNA"/>
</dbReference>
<proteinExistence type="predicted"/>
<reference evidence="2 3" key="1">
    <citation type="submission" date="2017-11" db="EMBL/GenBank/DDBJ databases">
        <title>Genome sequence of Pseudomonas arsenicoxydans ACM1.</title>
        <authorList>
            <person name="Nascimento F.X."/>
        </authorList>
    </citation>
    <scope>NUCLEOTIDE SEQUENCE [LARGE SCALE GENOMIC DNA]</scope>
    <source>
        <strain evidence="2 3">ACM1</strain>
    </source>
</reference>
<dbReference type="InterPro" id="IPR027417">
    <property type="entry name" value="P-loop_NTPase"/>
</dbReference>
<feature type="domain" description="Novel STAND NTPase 3" evidence="1">
    <location>
        <begin position="243"/>
        <end position="368"/>
    </location>
</feature>
<accession>A0A4P6FY16</accession>
<dbReference type="InterPro" id="IPR049050">
    <property type="entry name" value="nSTAND3"/>
</dbReference>
<dbReference type="SUPFAM" id="SSF52540">
    <property type="entry name" value="P-loop containing nucleoside triphosphate hydrolases"/>
    <property type="match status" value="1"/>
</dbReference>
<sequence length="1323" mass="145513">MSATGSIRGAAAAQLGFDYQLDVSILAALQLLLISKAATRLVLEPANEEDLEVDLEPTAPGRMQPSAMVAGGYKLVVQVKRNTGEPWSIDDFMRLLKHGSDKPGGRREALHHLDDPDTRYLLVTTASVKGVARGLLVQGFEEAADKGEFPSILKDTLKKSPEGRVAIWGGLTEKHLASVLRELMSDLLHVPRPNQDSLLAKLRSEAKRRTRGAVPGIWTREDLLAIVREHDGFLSSLASLEHFVPPTNFHDMVEQLTDKGAIVIRGPSGTGKTQAALRLCELARQRDGSLEVVTLGADDTPTSARKLIDRGPTLFYIEDPWGQYRLREGADSWTEQLPRLLAKASSNHQFVITSRSDIMGKAQDVLSQWSVELDAAQYRSGQLREIYDSRMDQLPPALQPKAYAFRHAVLAELETPFEIDLYFQQMAQGPELEESDHAFSRRLLEHAHRDAVGGVVIRALEASDSSGIAAIVWALLAARNQFDRSQLSPLQRSLRPLDRDLGEELDKLIDRMVAARHLRQPLRTISFTHPSVRQGVELFLTRHWLRSEGAIQTLILALRRLPVENRVWGMETAARVVEATRNFVAQRKIDTPFQIDESSQAAIDAWLDEGLVDPASDFPNLLELASEVGSTASIPSRVAYWLLKGTQRGASFFIDNWKQPVFDDDWYAGVSADPRSAVVAARFIREQLGFERGSYGGQFAARLDRIAPNLTPAYLDAARRMVGNGYETNAEAVATGAIRDLVGYEIIVDSALDDLVAIKRGYDLSYAEEWRAIEDGERDAAVEEAMQWSHEEDGYTSGVFIEVYIRHLRSVGAWKAIAEHPRMAELVFPWARDLRLNNTHTSPAEFDAIVTCAKGLDAEPQVWEALGQYWLPEVVQRLARRIADGVMAVELRKALTETALARAPGLLVNEIKNLSAKPNKQLMLLADIDRASFQINVEDRAAARKQITDHLPVELVEIISAFPSNHSGPGSVGPNALKILTENVLGLDSETLGLVVPVIVANGGNAAPGVEFWLEIAKSKDDALAATKVAIEIGNIALVKRSLRHNRADARHAALLHLASSLSDPLPVPLLALSADPSARVRRALVSVIRERPHPDHQKTLLGLARDQWSSADYHTSVRDTYTIAQEAVIALANNAFLVDPVGEMLLDLASTTSDRTLSQIALIVAANKCSAKIQQKISNLVSLRESRWIRLDALVALADAAIVDPSVTEHLAPTFLTDLPPILATHAAHLVGAHATSDVALKLFTSVASVNRRQVLLLVGASAMATRDRKIADQILDLLEPGHPARRILDASELLPFSVLDDLGSVALREYARKRLGERISE</sequence>
<dbReference type="RefSeq" id="WP_208670758.1">
    <property type="nucleotide sequence ID" value="NZ_CP024767.1"/>
</dbReference>
<name>A0A4P6FY16_9PSED</name>
<evidence type="ECO:0000313" key="3">
    <source>
        <dbReference type="Proteomes" id="UP000291121"/>
    </source>
</evidence>